<dbReference type="SUPFAM" id="SSF47781">
    <property type="entry name" value="RuvA domain 2-like"/>
    <property type="match status" value="1"/>
</dbReference>
<dbReference type="GO" id="GO:0015627">
    <property type="term" value="C:type II protein secretion system complex"/>
    <property type="evidence" value="ECO:0007669"/>
    <property type="project" value="TreeGrafter"/>
</dbReference>
<dbReference type="GO" id="GO:0003677">
    <property type="term" value="F:DNA binding"/>
    <property type="evidence" value="ECO:0007669"/>
    <property type="project" value="InterPro"/>
</dbReference>
<feature type="signal peptide" evidence="1">
    <location>
        <begin position="1"/>
        <end position="22"/>
    </location>
</feature>
<dbReference type="GO" id="GO:0006281">
    <property type="term" value="P:DNA repair"/>
    <property type="evidence" value="ECO:0007669"/>
    <property type="project" value="InterPro"/>
</dbReference>
<keyword evidence="4" id="KW-1185">Reference proteome</keyword>
<dbReference type="NCBIfam" id="TIGR00426">
    <property type="entry name" value="competence protein ComEA helix-hairpin-helix repeat region"/>
    <property type="match status" value="1"/>
</dbReference>
<evidence type="ECO:0000256" key="1">
    <source>
        <dbReference type="SAM" id="SignalP"/>
    </source>
</evidence>
<dbReference type="SMART" id="SM00278">
    <property type="entry name" value="HhH1"/>
    <property type="match status" value="2"/>
</dbReference>
<protein>
    <submittedName>
        <fullName evidence="3">DNA transport competence protein</fullName>
    </submittedName>
</protein>
<evidence type="ECO:0000259" key="2">
    <source>
        <dbReference type="SMART" id="SM00278"/>
    </source>
</evidence>
<reference evidence="3 4" key="1">
    <citation type="journal article" date="2013" name="Genome Announc.">
        <title>Genome Sequence of the Pyrene- and Fluoranthene-Degrading Bacterium Cycloclasticus sp. Strain PY97M.</title>
        <authorList>
            <person name="Cui Z."/>
            <person name="Xu G."/>
            <person name="Li Q."/>
            <person name="Gao W."/>
            <person name="Zheng L."/>
        </authorList>
    </citation>
    <scope>NUCLEOTIDE SEQUENCE [LARGE SCALE GENOMIC DNA]</scope>
    <source>
        <strain evidence="3 4">PY97M</strain>
    </source>
</reference>
<dbReference type="RefSeq" id="WP_016389680.1">
    <property type="nucleotide sequence ID" value="NZ_KE646805.1"/>
</dbReference>
<dbReference type="Gene3D" id="1.10.150.280">
    <property type="entry name" value="AF1531-like domain"/>
    <property type="match status" value="1"/>
</dbReference>
<dbReference type="PANTHER" id="PTHR21180">
    <property type="entry name" value="ENDONUCLEASE/EXONUCLEASE/PHOSPHATASE FAMILY DOMAIN-CONTAINING PROTEIN 1"/>
    <property type="match status" value="1"/>
</dbReference>
<evidence type="ECO:0000313" key="3">
    <source>
        <dbReference type="EMBL" id="EPD14124.1"/>
    </source>
</evidence>
<sequence>MKKIIIVLVSLSCFCFSFMALAVNINTADADDIAKELKGVGPAKAEAIVNYREKNGAFKSLKELTKIKGIGASTVDKNRENIQLDVM</sequence>
<dbReference type="Pfam" id="PF12836">
    <property type="entry name" value="HHH_3"/>
    <property type="match status" value="1"/>
</dbReference>
<dbReference type="Proteomes" id="UP000015462">
    <property type="component" value="Unassembled WGS sequence"/>
</dbReference>
<proteinExistence type="predicted"/>
<feature type="chain" id="PRO_5044240553" evidence="1">
    <location>
        <begin position="23"/>
        <end position="87"/>
    </location>
</feature>
<feature type="domain" description="Helix-hairpin-helix DNA-binding motif class 1" evidence="2">
    <location>
        <begin position="32"/>
        <end position="51"/>
    </location>
</feature>
<organism evidence="3 4">
    <name type="scientific">Cycloclasticus pugetii</name>
    <dbReference type="NCBI Taxonomy" id="34068"/>
    <lineage>
        <taxon>Bacteria</taxon>
        <taxon>Pseudomonadati</taxon>
        <taxon>Pseudomonadota</taxon>
        <taxon>Gammaproteobacteria</taxon>
        <taxon>Thiotrichales</taxon>
        <taxon>Piscirickettsiaceae</taxon>
        <taxon>Cycloclasticus</taxon>
    </lineage>
</organism>
<comment type="caution">
    <text evidence="3">The sequence shown here is derived from an EMBL/GenBank/DDBJ whole genome shotgun (WGS) entry which is preliminary data.</text>
</comment>
<dbReference type="InterPro" id="IPR003583">
    <property type="entry name" value="Hlx-hairpin-Hlx_DNA-bd_motif"/>
</dbReference>
<keyword evidence="1" id="KW-0732">Signal</keyword>
<accession>A0AB33Z4S0</accession>
<feature type="domain" description="Helix-hairpin-helix DNA-binding motif class 1" evidence="2">
    <location>
        <begin position="62"/>
        <end position="81"/>
    </location>
</feature>
<dbReference type="GO" id="GO:0015628">
    <property type="term" value="P:protein secretion by the type II secretion system"/>
    <property type="evidence" value="ECO:0007669"/>
    <property type="project" value="TreeGrafter"/>
</dbReference>
<dbReference type="InterPro" id="IPR051675">
    <property type="entry name" value="Endo/Exo/Phosphatase_dom_1"/>
</dbReference>
<dbReference type="EMBL" id="ASHL01000001">
    <property type="protein sequence ID" value="EPD14124.1"/>
    <property type="molecule type" value="Genomic_DNA"/>
</dbReference>
<evidence type="ECO:0000313" key="4">
    <source>
        <dbReference type="Proteomes" id="UP000015462"/>
    </source>
</evidence>
<dbReference type="InterPro" id="IPR004509">
    <property type="entry name" value="Competence_ComEA_HhH"/>
</dbReference>
<name>A0AB33Z4S0_9GAMM</name>
<dbReference type="AlphaFoldDB" id="A0AB33Z4S0"/>
<gene>
    <name evidence="3" type="ORF">L196_01455</name>
</gene>
<dbReference type="InterPro" id="IPR010994">
    <property type="entry name" value="RuvA_2-like"/>
</dbReference>
<dbReference type="PANTHER" id="PTHR21180:SF32">
    <property type="entry name" value="ENDONUCLEASE_EXONUCLEASE_PHOSPHATASE FAMILY DOMAIN-CONTAINING PROTEIN 1"/>
    <property type="match status" value="1"/>
</dbReference>